<evidence type="ECO:0000256" key="1">
    <source>
        <dbReference type="ARBA" id="ARBA00006817"/>
    </source>
</evidence>
<organism evidence="3 4">
    <name type="scientific">Lysinibacillus sphaericus</name>
    <name type="common">Bacillus sphaericus</name>
    <dbReference type="NCBI Taxonomy" id="1421"/>
    <lineage>
        <taxon>Bacteria</taxon>
        <taxon>Bacillati</taxon>
        <taxon>Bacillota</taxon>
        <taxon>Bacilli</taxon>
        <taxon>Bacillales</taxon>
        <taxon>Bacillaceae</taxon>
        <taxon>Lysinibacillus</taxon>
    </lineage>
</organism>
<feature type="domain" description="Activator of Hsp90 ATPase homologue 1/2-like C-terminal" evidence="2">
    <location>
        <begin position="12"/>
        <end position="133"/>
    </location>
</feature>
<proteinExistence type="inferred from homology"/>
<gene>
    <name evidence="3" type="ORF">LYSIN_03052</name>
</gene>
<dbReference type="Pfam" id="PF08327">
    <property type="entry name" value="AHSA1"/>
    <property type="match status" value="1"/>
</dbReference>
<dbReference type="SUPFAM" id="SSF55961">
    <property type="entry name" value="Bet v1-like"/>
    <property type="match status" value="1"/>
</dbReference>
<dbReference type="EMBL" id="PGLV01000001">
    <property type="protein sequence ID" value="POZ58268.1"/>
    <property type="molecule type" value="Genomic_DNA"/>
</dbReference>
<comment type="caution">
    <text evidence="3">The sequence shown here is derived from an EMBL/GenBank/DDBJ whole genome shotgun (WGS) entry which is preliminary data.</text>
</comment>
<dbReference type="Proteomes" id="UP000237319">
    <property type="component" value="Unassembled WGS sequence"/>
</dbReference>
<evidence type="ECO:0000259" key="2">
    <source>
        <dbReference type="Pfam" id="PF08327"/>
    </source>
</evidence>
<reference evidence="3 4" key="1">
    <citation type="submission" date="2017-11" db="EMBL/GenBank/DDBJ databases">
        <title>Genome sequence of Lysinibacillus sphaericus, a lignin-degrading bacteria isolated from municipal solid waste soil.</title>
        <authorList>
            <person name="Persinoti G.F."/>
            <person name="Paixao D.A."/>
            <person name="Bugg T.D."/>
            <person name="Squina F.M."/>
        </authorList>
    </citation>
    <scope>NUCLEOTIDE SEQUENCE [LARGE SCALE GENOMIC DNA]</scope>
    <source>
        <strain evidence="3 4">A1</strain>
    </source>
</reference>
<dbReference type="Gene3D" id="3.30.530.20">
    <property type="match status" value="1"/>
</dbReference>
<accession>A0A2S5D5K2</accession>
<name>A0A2S5D5K2_LYSSH</name>
<sequence>MKDLKYHFFMAATPEVVWQALISPEGTKQIYYGSVIKSTFQVGDLLEYVGPGVDGDETVHVYGNVLDYEPNRLLRFTHYPGKSYLKDGHALESRISYHLEPIGSCTKLTLIHDEWKEGDSSYKNSEMAWWMILSNTKTLVETGSTLDFDESLSF</sequence>
<dbReference type="InterPro" id="IPR013538">
    <property type="entry name" value="ASHA1/2-like_C"/>
</dbReference>
<comment type="similarity">
    <text evidence="1">Belongs to the AHA1 family.</text>
</comment>
<dbReference type="AlphaFoldDB" id="A0A2S5D5K2"/>
<dbReference type="RefSeq" id="WP_103977507.1">
    <property type="nucleotide sequence ID" value="NZ_PGLV01000001.1"/>
</dbReference>
<evidence type="ECO:0000313" key="4">
    <source>
        <dbReference type="Proteomes" id="UP000237319"/>
    </source>
</evidence>
<evidence type="ECO:0000313" key="3">
    <source>
        <dbReference type="EMBL" id="POZ58268.1"/>
    </source>
</evidence>
<protein>
    <recommendedName>
        <fullName evidence="2">Activator of Hsp90 ATPase homologue 1/2-like C-terminal domain-containing protein</fullName>
    </recommendedName>
</protein>
<keyword evidence="4" id="KW-1185">Reference proteome</keyword>
<dbReference type="InterPro" id="IPR023393">
    <property type="entry name" value="START-like_dom_sf"/>
</dbReference>